<evidence type="ECO:0000313" key="2">
    <source>
        <dbReference type="Proteomes" id="UP000249566"/>
    </source>
</evidence>
<reference evidence="1 2" key="1">
    <citation type="submission" date="2018-06" db="EMBL/GenBank/DDBJ databases">
        <authorList>
            <consortium name="Pathogen Informatics"/>
            <person name="Doyle S."/>
        </authorList>
    </citation>
    <scope>NUCLEOTIDE SEQUENCE [LARGE SCALE GENOMIC DNA]</scope>
    <source>
        <strain evidence="1 2">NCTC12272</strain>
    </source>
</reference>
<sequence>MKLKKIDFLESAAYSAWPKRLLGLDSWQKKERNNNQILDEYENYWYKKALMLWGKYTESNDNPSVGRFFRFLDEEIKNQIIQNSEIYGVSKDEHLISINQELYITNWSTLNSLYENLLIDTIASYINQYQSCSLVELGCGTGKNLFGLYQKLPINQIIGGDICENALKLANAITNHFNISGCFKFFDYYQQDSLFKLVDDMNDKYILFTSHSIEQIQLGKTNLVEQIRELNYKPEIIIHFEPILNPEDPSLFHQLQHKYNNHNLYNSDLLDTMLRHQNNGDIRIIDYKKDVLGTSAFNSTSILVWQCV</sequence>
<organism evidence="1 2">
    <name type="scientific">Legionella pneumophila subsp. pascullei</name>
    <dbReference type="NCBI Taxonomy" id="91890"/>
    <lineage>
        <taxon>Bacteria</taxon>
        <taxon>Pseudomonadati</taxon>
        <taxon>Pseudomonadota</taxon>
        <taxon>Gammaproteobacteria</taxon>
        <taxon>Legionellales</taxon>
        <taxon>Legionellaceae</taxon>
        <taxon>Legionella</taxon>
    </lineage>
</organism>
<evidence type="ECO:0000313" key="1">
    <source>
        <dbReference type="EMBL" id="SQG89618.1"/>
    </source>
</evidence>
<name>A0AAX2IUT2_LEGPN</name>
<dbReference type="SUPFAM" id="SSF53335">
    <property type="entry name" value="S-adenosyl-L-methionine-dependent methyltransferases"/>
    <property type="match status" value="1"/>
</dbReference>
<protein>
    <recommendedName>
        <fullName evidence="3">Methyltransferase domain-containing protein</fullName>
    </recommendedName>
</protein>
<accession>A0AAX2IUT2</accession>
<dbReference type="Gene3D" id="3.40.50.150">
    <property type="entry name" value="Vaccinia Virus protein VP39"/>
    <property type="match status" value="1"/>
</dbReference>
<dbReference type="Proteomes" id="UP000249566">
    <property type="component" value="Chromosome 1"/>
</dbReference>
<evidence type="ECO:0008006" key="3">
    <source>
        <dbReference type="Google" id="ProtNLM"/>
    </source>
</evidence>
<dbReference type="RefSeq" id="WP_027221114.1">
    <property type="nucleotide sequence ID" value="NZ_CAAAIJ010000013.1"/>
</dbReference>
<gene>
    <name evidence="1" type="ORF">NCTC12272_00801</name>
</gene>
<dbReference type="InterPro" id="IPR029063">
    <property type="entry name" value="SAM-dependent_MTases_sf"/>
</dbReference>
<dbReference type="AlphaFoldDB" id="A0AAX2IUT2"/>
<dbReference type="EMBL" id="LS483412">
    <property type="protein sequence ID" value="SQG89618.1"/>
    <property type="molecule type" value="Genomic_DNA"/>
</dbReference>
<proteinExistence type="predicted"/>